<accession>A0ABW3HW19</accession>
<keyword evidence="11" id="KW-1185">Reference proteome</keyword>
<dbReference type="Proteomes" id="UP001596989">
    <property type="component" value="Unassembled WGS sequence"/>
</dbReference>
<comment type="function">
    <text evidence="7">Counteracts the endogenous Pycsar antiviral defense system. Phosphodiesterase that enables metal-dependent hydrolysis of host cyclic nucleotide Pycsar defense signals such as cCMP and cUMP.</text>
</comment>
<evidence type="ECO:0000259" key="9">
    <source>
        <dbReference type="SMART" id="SM00849"/>
    </source>
</evidence>
<dbReference type="InterPro" id="IPR001279">
    <property type="entry name" value="Metallo-B-lactamas"/>
</dbReference>
<organism evidence="10 11">
    <name type="scientific">Paenibacillus chungangensis</name>
    <dbReference type="NCBI Taxonomy" id="696535"/>
    <lineage>
        <taxon>Bacteria</taxon>
        <taxon>Bacillati</taxon>
        <taxon>Bacillota</taxon>
        <taxon>Bacilli</taxon>
        <taxon>Bacillales</taxon>
        <taxon>Paenibacillaceae</taxon>
        <taxon>Paenibacillus</taxon>
    </lineage>
</organism>
<dbReference type="SUPFAM" id="SSF56281">
    <property type="entry name" value="Metallo-hydrolase/oxidoreductase"/>
    <property type="match status" value="1"/>
</dbReference>
<keyword evidence="5" id="KW-0862">Zinc</keyword>
<comment type="catalytic activity">
    <reaction evidence="6">
        <text>3',5'-cyclic CMP + H2O = CMP + H(+)</text>
        <dbReference type="Rhea" id="RHEA:72675"/>
        <dbReference type="ChEBI" id="CHEBI:15377"/>
        <dbReference type="ChEBI" id="CHEBI:15378"/>
        <dbReference type="ChEBI" id="CHEBI:58003"/>
        <dbReference type="ChEBI" id="CHEBI:60377"/>
    </reaction>
    <physiologicalReaction direction="left-to-right" evidence="6">
        <dbReference type="Rhea" id="RHEA:72676"/>
    </physiologicalReaction>
</comment>
<evidence type="ECO:0000256" key="1">
    <source>
        <dbReference type="ARBA" id="ARBA00001947"/>
    </source>
</evidence>
<evidence type="ECO:0000256" key="6">
    <source>
        <dbReference type="ARBA" id="ARBA00034221"/>
    </source>
</evidence>
<evidence type="ECO:0000256" key="3">
    <source>
        <dbReference type="ARBA" id="ARBA00022723"/>
    </source>
</evidence>
<proteinExistence type="inferred from homology"/>
<evidence type="ECO:0000256" key="2">
    <source>
        <dbReference type="ARBA" id="ARBA00007749"/>
    </source>
</evidence>
<dbReference type="CDD" id="cd07730">
    <property type="entry name" value="metallo-hydrolase-like_MBL-fold"/>
    <property type="match status" value="1"/>
</dbReference>
<dbReference type="PANTHER" id="PTHR42978:SF2">
    <property type="entry name" value="102 KBASES UNSTABLE REGION: FROM 1 TO 119443"/>
    <property type="match status" value="1"/>
</dbReference>
<reference evidence="11" key="1">
    <citation type="journal article" date="2019" name="Int. J. Syst. Evol. Microbiol.">
        <title>The Global Catalogue of Microorganisms (GCM) 10K type strain sequencing project: providing services to taxonomists for standard genome sequencing and annotation.</title>
        <authorList>
            <consortium name="The Broad Institute Genomics Platform"/>
            <consortium name="The Broad Institute Genome Sequencing Center for Infectious Disease"/>
            <person name="Wu L."/>
            <person name="Ma J."/>
        </authorList>
    </citation>
    <scope>NUCLEOTIDE SEQUENCE [LARGE SCALE GENOMIC DNA]</scope>
    <source>
        <strain evidence="11">CCUG 59129</strain>
    </source>
</reference>
<keyword evidence="4" id="KW-0378">Hydrolase</keyword>
<evidence type="ECO:0000313" key="11">
    <source>
        <dbReference type="Proteomes" id="UP001596989"/>
    </source>
</evidence>
<comment type="catalytic activity">
    <reaction evidence="8">
        <text>3',5'-cyclic UMP + H2O = UMP + H(+)</text>
        <dbReference type="Rhea" id="RHEA:70575"/>
        <dbReference type="ChEBI" id="CHEBI:15377"/>
        <dbReference type="ChEBI" id="CHEBI:15378"/>
        <dbReference type="ChEBI" id="CHEBI:57865"/>
        <dbReference type="ChEBI" id="CHEBI:184387"/>
    </reaction>
    <physiologicalReaction direction="left-to-right" evidence="8">
        <dbReference type="Rhea" id="RHEA:70576"/>
    </physiologicalReaction>
</comment>
<keyword evidence="3" id="KW-0479">Metal-binding</keyword>
<evidence type="ECO:0000256" key="8">
    <source>
        <dbReference type="ARBA" id="ARBA00048505"/>
    </source>
</evidence>
<evidence type="ECO:0000256" key="5">
    <source>
        <dbReference type="ARBA" id="ARBA00022833"/>
    </source>
</evidence>
<dbReference type="RefSeq" id="WP_377567546.1">
    <property type="nucleotide sequence ID" value="NZ_JBHTJZ010000064.1"/>
</dbReference>
<evidence type="ECO:0000313" key="10">
    <source>
        <dbReference type="EMBL" id="MFD0961711.1"/>
    </source>
</evidence>
<dbReference type="Pfam" id="PF00753">
    <property type="entry name" value="Lactamase_B"/>
    <property type="match status" value="1"/>
</dbReference>
<feature type="domain" description="Metallo-beta-lactamase" evidence="9">
    <location>
        <begin position="37"/>
        <end position="270"/>
    </location>
</feature>
<dbReference type="InterPro" id="IPR036866">
    <property type="entry name" value="RibonucZ/Hydroxyglut_hydro"/>
</dbReference>
<dbReference type="Gene3D" id="3.60.15.10">
    <property type="entry name" value="Ribonuclease Z/Hydroxyacylglutathione hydrolase-like"/>
    <property type="match status" value="1"/>
</dbReference>
<protein>
    <submittedName>
        <fullName evidence="10">MBL fold metallo-hydrolase</fullName>
    </submittedName>
</protein>
<dbReference type="InterPro" id="IPR051013">
    <property type="entry name" value="MBL_superfamily_lactonases"/>
</dbReference>
<dbReference type="EMBL" id="JBHTJZ010000064">
    <property type="protein sequence ID" value="MFD0961711.1"/>
    <property type="molecule type" value="Genomic_DNA"/>
</dbReference>
<evidence type="ECO:0000256" key="7">
    <source>
        <dbReference type="ARBA" id="ARBA00034301"/>
    </source>
</evidence>
<comment type="cofactor">
    <cofactor evidence="1">
        <name>Zn(2+)</name>
        <dbReference type="ChEBI" id="CHEBI:29105"/>
    </cofactor>
</comment>
<comment type="caution">
    <text evidence="10">The sequence shown here is derived from an EMBL/GenBank/DDBJ whole genome shotgun (WGS) entry which is preliminary data.</text>
</comment>
<comment type="similarity">
    <text evidence="2">Belongs to the metallo-beta-lactamase superfamily.</text>
</comment>
<sequence length="285" mass="31748">MNINKTNVALQLHASGYCTHREFVTISGGSWGHTRYPAGYAVIQHPQHGVMLFDTGYASRFLETTRALPYSLYAKTTPVCLGESAASQLRRSGVQPEDVKRIIVSHFHGDHIAGLRDFPNAEFLASRAAYEAVKRLTGLAAVRRGFVPALLPDDFEQRLSPIEETPRIALPDGHPFHAVGGYDLFADGSLIAVDVSGHAAGQYGLFLRTERNECFLCADAVWSSAAYREDRPPHPAAGLIMPSRRQYRDTFQRIVQLHKRYPQLCIIPSHCMEAWNRYIEGGEVL</sequence>
<dbReference type="PANTHER" id="PTHR42978">
    <property type="entry name" value="QUORUM-QUENCHING LACTONASE YTNP-RELATED-RELATED"/>
    <property type="match status" value="1"/>
</dbReference>
<gene>
    <name evidence="10" type="ORF">ACFQ2I_20405</name>
</gene>
<name>A0ABW3HW19_9BACL</name>
<evidence type="ECO:0000256" key="4">
    <source>
        <dbReference type="ARBA" id="ARBA00022801"/>
    </source>
</evidence>
<dbReference type="SMART" id="SM00849">
    <property type="entry name" value="Lactamase_B"/>
    <property type="match status" value="1"/>
</dbReference>